<keyword evidence="5" id="KW-0190">Covalent protein-DNA linkage</keyword>
<keyword evidence="4 8" id="KW-0378">Hydrolase</keyword>
<dbReference type="GO" id="GO:0016829">
    <property type="term" value="F:lyase activity"/>
    <property type="evidence" value="ECO:0007669"/>
    <property type="project" value="UniProtKB-KW"/>
</dbReference>
<dbReference type="GO" id="GO:0106300">
    <property type="term" value="P:protein-DNA covalent cross-linking repair"/>
    <property type="evidence" value="ECO:0007669"/>
    <property type="project" value="InterPro"/>
</dbReference>
<keyword evidence="7" id="KW-0456">Lyase</keyword>
<dbReference type="GO" id="GO:0008233">
    <property type="term" value="F:peptidase activity"/>
    <property type="evidence" value="ECO:0007669"/>
    <property type="project" value="UniProtKB-KW"/>
</dbReference>
<dbReference type="GO" id="GO:0006508">
    <property type="term" value="P:proteolysis"/>
    <property type="evidence" value="ECO:0007669"/>
    <property type="project" value="UniProtKB-KW"/>
</dbReference>
<dbReference type="EC" id="3.4.-.-" evidence="8"/>
<dbReference type="GO" id="GO:0003697">
    <property type="term" value="F:single-stranded DNA binding"/>
    <property type="evidence" value="ECO:0007669"/>
    <property type="project" value="InterPro"/>
</dbReference>
<reference evidence="9 11" key="1">
    <citation type="submission" date="2018-06" db="EMBL/GenBank/DDBJ databases">
        <title>Comparative genomics of rhizobia nodulating Arachis hypogaea in China.</title>
        <authorList>
            <person name="Li Y."/>
        </authorList>
    </citation>
    <scope>NUCLEOTIDE SEQUENCE [LARGE SCALE GENOMIC DNA]</scope>
    <source>
        <strain evidence="9 11">CCBAU 51670</strain>
    </source>
</reference>
<keyword evidence="12" id="KW-1185">Reference proteome</keyword>
<evidence type="ECO:0000256" key="6">
    <source>
        <dbReference type="ARBA" id="ARBA00023125"/>
    </source>
</evidence>
<keyword evidence="3" id="KW-0227">DNA damage</keyword>
<dbReference type="Proteomes" id="UP000288972">
    <property type="component" value="Chromosome"/>
</dbReference>
<dbReference type="EMBL" id="RDQZ01000039">
    <property type="protein sequence ID" value="RXH07456.1"/>
    <property type="molecule type" value="Genomic_DNA"/>
</dbReference>
<keyword evidence="6" id="KW-0238">DNA-binding</keyword>
<accession>A0AAE5WZK4</accession>
<evidence type="ECO:0000313" key="12">
    <source>
        <dbReference type="Proteomes" id="UP000290401"/>
    </source>
</evidence>
<reference evidence="10 12" key="2">
    <citation type="submission" date="2018-10" db="EMBL/GenBank/DDBJ databases">
        <title>Bradyrhizobium sp. nov., effective nodules isolated from peanut in China.</title>
        <authorList>
            <person name="Li Y."/>
        </authorList>
    </citation>
    <scope>NUCLEOTIDE SEQUENCE [LARGE SCALE GENOMIC DNA]</scope>
    <source>
        <strain evidence="10 12">CCBAU 53426</strain>
    </source>
</reference>
<keyword evidence="2 8" id="KW-0645">Protease</keyword>
<dbReference type="Proteomes" id="UP000290401">
    <property type="component" value="Unassembled WGS sequence"/>
</dbReference>
<sequence>MSSIASGGSYALMCNLYSITTNQAAIADLFRVVRRYEGNLAPMPGVFPDYPAPVIRDGDDGEREMVMMRWGMPPPPRTGGPPVTNIRNTSSPHWPAWLKPEHRCLVLVNSFAEYASEPNPETKKKDIVWFALAESRPLFAFAGIWTTFNGDRGTKSKPMPGPHQVYGFLTTKANAVVEPIHTKAMPVILTTAEERDVWLRAPWDEAKALQRPLADEALAIVARGNDKEDKPST</sequence>
<comment type="similarity">
    <text evidence="1 8">Belongs to the SOS response-associated peptidase family.</text>
</comment>
<dbReference type="InterPro" id="IPR003738">
    <property type="entry name" value="SRAP"/>
</dbReference>
<evidence type="ECO:0000313" key="9">
    <source>
        <dbReference type="EMBL" id="QAU45828.1"/>
    </source>
</evidence>
<dbReference type="PANTHER" id="PTHR13604">
    <property type="entry name" value="DC12-RELATED"/>
    <property type="match status" value="1"/>
</dbReference>
<evidence type="ECO:0000256" key="5">
    <source>
        <dbReference type="ARBA" id="ARBA00023124"/>
    </source>
</evidence>
<evidence type="ECO:0000256" key="1">
    <source>
        <dbReference type="ARBA" id="ARBA00008136"/>
    </source>
</evidence>
<evidence type="ECO:0000313" key="11">
    <source>
        <dbReference type="Proteomes" id="UP000288972"/>
    </source>
</evidence>
<gene>
    <name evidence="10" type="ORF">EAS56_32835</name>
    <name evidence="9" type="ORF">XH91_10935</name>
</gene>
<dbReference type="SUPFAM" id="SSF143081">
    <property type="entry name" value="BB1717-like"/>
    <property type="match status" value="1"/>
</dbReference>
<evidence type="ECO:0000256" key="4">
    <source>
        <dbReference type="ARBA" id="ARBA00022801"/>
    </source>
</evidence>
<dbReference type="Gene3D" id="3.90.1680.20">
    <property type="match status" value="2"/>
</dbReference>
<dbReference type="Pfam" id="PF02586">
    <property type="entry name" value="SRAP"/>
    <property type="match status" value="1"/>
</dbReference>
<evidence type="ECO:0000313" key="10">
    <source>
        <dbReference type="EMBL" id="RXH07456.1"/>
    </source>
</evidence>
<dbReference type="InterPro" id="IPR036590">
    <property type="entry name" value="SRAP-like"/>
</dbReference>
<dbReference type="PANTHER" id="PTHR13604:SF0">
    <property type="entry name" value="ABASIC SITE PROCESSING PROTEIN HMCES"/>
    <property type="match status" value="1"/>
</dbReference>
<evidence type="ECO:0000256" key="8">
    <source>
        <dbReference type="RuleBase" id="RU364100"/>
    </source>
</evidence>
<evidence type="ECO:0000256" key="7">
    <source>
        <dbReference type="ARBA" id="ARBA00023239"/>
    </source>
</evidence>
<dbReference type="EMBL" id="CP030053">
    <property type="protein sequence ID" value="QAU45828.1"/>
    <property type="molecule type" value="Genomic_DNA"/>
</dbReference>
<protein>
    <recommendedName>
        <fullName evidence="8">Abasic site processing protein</fullName>
        <ecNumber evidence="8">3.4.-.-</ecNumber>
    </recommendedName>
</protein>
<name>A0AAE5WZK4_9BRAD</name>
<dbReference type="KEGG" id="bgz:XH91_10935"/>
<evidence type="ECO:0000256" key="3">
    <source>
        <dbReference type="ARBA" id="ARBA00022763"/>
    </source>
</evidence>
<dbReference type="AlphaFoldDB" id="A0AAE5WZK4"/>
<evidence type="ECO:0000256" key="2">
    <source>
        <dbReference type="ARBA" id="ARBA00022670"/>
    </source>
</evidence>
<proteinExistence type="inferred from homology"/>
<organism evidence="9 11">
    <name type="scientific">Bradyrhizobium guangzhouense</name>
    <dbReference type="NCBI Taxonomy" id="1325095"/>
    <lineage>
        <taxon>Bacteria</taxon>
        <taxon>Pseudomonadati</taxon>
        <taxon>Pseudomonadota</taxon>
        <taxon>Alphaproteobacteria</taxon>
        <taxon>Hyphomicrobiales</taxon>
        <taxon>Nitrobacteraceae</taxon>
        <taxon>Bradyrhizobium</taxon>
    </lineage>
</organism>